<evidence type="ECO:0000313" key="1">
    <source>
        <dbReference type="EMBL" id="KAH0621318.1"/>
    </source>
</evidence>
<dbReference type="Proteomes" id="UP000826234">
    <property type="component" value="Unassembled WGS sequence"/>
</dbReference>
<proteinExistence type="predicted"/>
<dbReference type="EMBL" id="JAIPUX010003289">
    <property type="protein sequence ID" value="KAH0621318.1"/>
    <property type="molecule type" value="Genomic_DNA"/>
</dbReference>
<comment type="caution">
    <text evidence="1">The sequence shown here is derived from an EMBL/GenBank/DDBJ whole genome shotgun (WGS) entry which is preliminary data.</text>
</comment>
<gene>
    <name evidence="1" type="ORF">JD844_022467</name>
</gene>
<keyword evidence="2" id="KW-1185">Reference proteome</keyword>
<organism evidence="1 2">
    <name type="scientific">Phrynosoma platyrhinos</name>
    <name type="common">Desert horned lizard</name>
    <dbReference type="NCBI Taxonomy" id="52577"/>
    <lineage>
        <taxon>Eukaryota</taxon>
        <taxon>Metazoa</taxon>
        <taxon>Chordata</taxon>
        <taxon>Craniata</taxon>
        <taxon>Vertebrata</taxon>
        <taxon>Euteleostomi</taxon>
        <taxon>Lepidosauria</taxon>
        <taxon>Squamata</taxon>
        <taxon>Bifurcata</taxon>
        <taxon>Unidentata</taxon>
        <taxon>Episquamata</taxon>
        <taxon>Toxicofera</taxon>
        <taxon>Iguania</taxon>
        <taxon>Phrynosomatidae</taxon>
        <taxon>Phrynosomatinae</taxon>
        <taxon>Phrynosoma</taxon>
    </lineage>
</organism>
<sequence length="223" mass="24419">MPSESRGEPRKVHLINLTQFVKRINDVMENATVGNASATVVMSGTTAIAQQRQTDVFPMMARCAVAEATASVGNVSAQNLVPLGRLVRNVPPAPASAVQKGIALSVCCLTQEDWLTTKPVKNTAEMRSLHEWMFSAHIQQLLNCVETDDPHSVLCAYPVKDCVMKFTYSELTSGKTNITVLKEPGDCCFVVVASNPLYRKPISTHSLDFTFNKLNRTYNGTVD</sequence>
<evidence type="ECO:0000313" key="2">
    <source>
        <dbReference type="Proteomes" id="UP000826234"/>
    </source>
</evidence>
<accession>A0ABQ7SVE0</accession>
<name>A0ABQ7SVE0_PHRPL</name>
<protein>
    <submittedName>
        <fullName evidence="1">Uncharacterized protein</fullName>
    </submittedName>
</protein>
<reference evidence="1 2" key="1">
    <citation type="journal article" date="2022" name="Gigascience">
        <title>A chromosome-level genome assembly and annotation of the desert horned lizard, Phrynosoma platyrhinos, provides insight into chromosomal rearrangements among reptiles.</title>
        <authorList>
            <person name="Koochekian N."/>
            <person name="Ascanio A."/>
            <person name="Farleigh K."/>
            <person name="Card D.C."/>
            <person name="Schield D.R."/>
            <person name="Castoe T.A."/>
            <person name="Jezkova T."/>
        </authorList>
    </citation>
    <scope>NUCLEOTIDE SEQUENCE [LARGE SCALE GENOMIC DNA]</scope>
    <source>
        <strain evidence="1">NK-2021</strain>
    </source>
</reference>